<evidence type="ECO:0000256" key="1">
    <source>
        <dbReference type="ARBA" id="ARBA00004300"/>
    </source>
</evidence>
<dbReference type="InterPro" id="IPR025913">
    <property type="entry name" value="Cep57_CLD"/>
</dbReference>
<dbReference type="GeneID" id="111856473"/>
<feature type="region of interest" description="Disordered" evidence="10">
    <location>
        <begin position="333"/>
        <end position="368"/>
    </location>
</feature>
<sequence>MLTGRISIFGRWWRVMLHSRETAAKTLQMDLLEDQRRSLASPLKHSYLGSFHLPPDRIPPPLSAKGASDVGDLNLHKGGLRPCSAAPDANGKAVIAALKNLQEKMRRLELERVQAENNVRQLSRAAHRGPATREPLQDPAAEGASAPSQELVHQLQSAEARCNLLEKQLDYMKKMVEKAEEDKLSIVQKQACLLRSRLKDQADFHTKLEKLEKLERECLKLTSTQSEAEKKLEVLEQKLLAEKHERLALQEKVSWPQRGHEDDCCLHRSPASESAGRKKKKTKAVRKTAKVKSAASLSPTLPKAPALPFVAGTSTSSSHSVHANIQSVLHMMKQQPAQPRRPSRPCRKPSPFSSKGAHRTLIPSQGASASGSLSEVLLALQDELGQMSFEHQELARQIEETQKQELREDLERELDCLVRRMEDKGTQISQLRKHQQEVEKLKRKALELKCSTESPRKGTVRQLRCPRPPPQSPLPSDGVPPRPQSRGKRGTTPQPKQAQRLQTSLKRSDILWET</sequence>
<feature type="compositionally biased region" description="Polar residues" evidence="10">
    <location>
        <begin position="491"/>
        <end position="505"/>
    </location>
</feature>
<dbReference type="Proteomes" id="UP000261540">
    <property type="component" value="Unplaced"/>
</dbReference>
<dbReference type="CTD" id="285753"/>
<dbReference type="GO" id="GO:0005813">
    <property type="term" value="C:centrosome"/>
    <property type="evidence" value="ECO:0007669"/>
    <property type="project" value="UniProtKB-SubCell"/>
</dbReference>
<dbReference type="PANTHER" id="PTHR19336">
    <property type="entry name" value="UNCHARACTERIZED DUF1167"/>
    <property type="match status" value="1"/>
</dbReference>
<keyword evidence="6" id="KW-0206">Cytoskeleton</keyword>
<feature type="domain" description="Cep57 centrosome microtubule-binding" evidence="11">
    <location>
        <begin position="369"/>
        <end position="434"/>
    </location>
</feature>
<keyword evidence="14" id="KW-1185">Reference proteome</keyword>
<protein>
    <recommendedName>
        <fullName evidence="7">Centrosomal protein 57kDa-like protein 1</fullName>
    </recommendedName>
    <alternativeName>
        <fullName evidence="8">Cep57-related protein</fullName>
    </alternativeName>
</protein>
<feature type="region of interest" description="Disordered" evidence="10">
    <location>
        <begin position="449"/>
        <end position="514"/>
    </location>
</feature>
<dbReference type="OrthoDB" id="76453at2759"/>
<dbReference type="KEGG" id="pki:111856473"/>
<dbReference type="GO" id="GO:0042802">
    <property type="term" value="F:identical protein binding"/>
    <property type="evidence" value="ECO:0007669"/>
    <property type="project" value="InterPro"/>
</dbReference>
<evidence type="ECO:0000256" key="8">
    <source>
        <dbReference type="ARBA" id="ARBA00042578"/>
    </source>
</evidence>
<evidence type="ECO:0000256" key="3">
    <source>
        <dbReference type="ARBA" id="ARBA00022490"/>
    </source>
</evidence>
<dbReference type="Gene3D" id="1.20.58.90">
    <property type="match status" value="1"/>
</dbReference>
<feature type="domain" description="Cep57 centrosome localisation" evidence="12">
    <location>
        <begin position="93"/>
        <end position="262"/>
    </location>
</feature>
<dbReference type="Ensembl" id="ENSPKIT00000014113.1">
    <property type="protein sequence ID" value="ENSPKIP00000033227.1"/>
    <property type="gene ID" value="ENSPKIG00000013019.1"/>
</dbReference>
<dbReference type="GO" id="GO:0005874">
    <property type="term" value="C:microtubule"/>
    <property type="evidence" value="ECO:0007669"/>
    <property type="project" value="UniProtKB-KW"/>
</dbReference>
<dbReference type="AlphaFoldDB" id="A0A3B3SRA6"/>
<reference evidence="13" key="2">
    <citation type="submission" date="2025-09" db="UniProtKB">
        <authorList>
            <consortium name="Ensembl"/>
        </authorList>
    </citation>
    <scope>IDENTIFICATION</scope>
</reference>
<evidence type="ECO:0000256" key="4">
    <source>
        <dbReference type="ARBA" id="ARBA00022701"/>
    </source>
</evidence>
<keyword evidence="5 9" id="KW-0175">Coiled coil</keyword>
<feature type="region of interest" description="Disordered" evidence="10">
    <location>
        <begin position="120"/>
        <end position="148"/>
    </location>
</feature>
<dbReference type="RefSeq" id="XP_023692231.1">
    <property type="nucleotide sequence ID" value="XM_023836463.2"/>
</dbReference>
<evidence type="ECO:0000259" key="11">
    <source>
        <dbReference type="Pfam" id="PF06657"/>
    </source>
</evidence>
<accession>A0A3B3SRA6</accession>
<dbReference type="GO" id="GO:0008017">
    <property type="term" value="F:microtubule binding"/>
    <property type="evidence" value="ECO:0007669"/>
    <property type="project" value="InterPro"/>
</dbReference>
<feature type="coiled-coil region" evidence="9">
    <location>
        <begin position="211"/>
        <end position="252"/>
    </location>
</feature>
<comment type="similarity">
    <text evidence="2">Belongs to the translokin family.</text>
</comment>
<evidence type="ECO:0000256" key="7">
    <source>
        <dbReference type="ARBA" id="ARBA00041218"/>
    </source>
</evidence>
<keyword evidence="3" id="KW-0963">Cytoplasm</keyword>
<dbReference type="InterPro" id="IPR051756">
    <property type="entry name" value="Centrosomal_MT-associated"/>
</dbReference>
<dbReference type="GeneTree" id="ENSGT00530000063695"/>
<evidence type="ECO:0000259" key="12">
    <source>
        <dbReference type="Pfam" id="PF14073"/>
    </source>
</evidence>
<dbReference type="Pfam" id="PF06657">
    <property type="entry name" value="Cep57_MT_bd"/>
    <property type="match status" value="1"/>
</dbReference>
<evidence type="ECO:0000256" key="6">
    <source>
        <dbReference type="ARBA" id="ARBA00023212"/>
    </source>
</evidence>
<feature type="compositionally biased region" description="Pro residues" evidence="10">
    <location>
        <begin position="466"/>
        <end position="483"/>
    </location>
</feature>
<dbReference type="Pfam" id="PF14073">
    <property type="entry name" value="Cep57_CLD"/>
    <property type="match status" value="1"/>
</dbReference>
<evidence type="ECO:0000256" key="10">
    <source>
        <dbReference type="SAM" id="MobiDB-lite"/>
    </source>
</evidence>
<organism evidence="13 14">
    <name type="scientific">Paramormyrops kingsleyae</name>
    <dbReference type="NCBI Taxonomy" id="1676925"/>
    <lineage>
        <taxon>Eukaryota</taxon>
        <taxon>Metazoa</taxon>
        <taxon>Chordata</taxon>
        <taxon>Craniata</taxon>
        <taxon>Vertebrata</taxon>
        <taxon>Euteleostomi</taxon>
        <taxon>Actinopterygii</taxon>
        <taxon>Neopterygii</taxon>
        <taxon>Teleostei</taxon>
        <taxon>Osteoglossocephala</taxon>
        <taxon>Osteoglossomorpha</taxon>
        <taxon>Osteoglossiformes</taxon>
        <taxon>Mormyridae</taxon>
        <taxon>Paramormyrops</taxon>
    </lineage>
</organism>
<feature type="compositionally biased region" description="Basic residues" evidence="10">
    <location>
        <begin position="277"/>
        <end position="290"/>
    </location>
</feature>
<dbReference type="PANTHER" id="PTHR19336:SF10">
    <property type="entry name" value="CENTROSOMAL PROTEIN CEP57L1"/>
    <property type="match status" value="1"/>
</dbReference>
<evidence type="ECO:0000313" key="13">
    <source>
        <dbReference type="Ensembl" id="ENSPKIP00000033227.1"/>
    </source>
</evidence>
<evidence type="ECO:0000256" key="2">
    <source>
        <dbReference type="ARBA" id="ARBA00008179"/>
    </source>
</evidence>
<evidence type="ECO:0000313" key="14">
    <source>
        <dbReference type="Proteomes" id="UP000261540"/>
    </source>
</evidence>
<feature type="region of interest" description="Disordered" evidence="10">
    <location>
        <begin position="259"/>
        <end position="291"/>
    </location>
</feature>
<name>A0A3B3SRA6_9TELE</name>
<reference evidence="13" key="1">
    <citation type="submission" date="2025-08" db="UniProtKB">
        <authorList>
            <consortium name="Ensembl"/>
        </authorList>
    </citation>
    <scope>IDENTIFICATION</scope>
</reference>
<dbReference type="InterPro" id="IPR024957">
    <property type="entry name" value="Cep57_MT-bd_dom"/>
</dbReference>
<evidence type="ECO:0000256" key="9">
    <source>
        <dbReference type="SAM" id="Coils"/>
    </source>
</evidence>
<proteinExistence type="inferred from homology"/>
<evidence type="ECO:0000256" key="5">
    <source>
        <dbReference type="ARBA" id="ARBA00023054"/>
    </source>
</evidence>
<keyword evidence="4" id="KW-0493">Microtubule</keyword>
<dbReference type="GO" id="GO:0043015">
    <property type="term" value="F:gamma-tubulin binding"/>
    <property type="evidence" value="ECO:0007669"/>
    <property type="project" value="InterPro"/>
</dbReference>
<dbReference type="FunFam" id="1.20.58.90:FF:000003">
    <property type="entry name" value="Centrosomal protein of 57 kDa"/>
    <property type="match status" value="1"/>
</dbReference>
<comment type="subcellular location">
    <subcellularLocation>
        <location evidence="1">Cytoplasm</location>
        <location evidence="1">Cytoskeleton</location>
        <location evidence="1">Microtubule organizing center</location>
        <location evidence="1">Centrosome</location>
    </subcellularLocation>
</comment>